<name>A0AAX3ZHF9_STRRO</name>
<dbReference type="RefSeq" id="WP_019325625.1">
    <property type="nucleotide sequence ID" value="NZ_CP121271.1"/>
</dbReference>
<dbReference type="GeneID" id="90943134"/>
<dbReference type="Proteomes" id="UP001231701">
    <property type="component" value="Chromosome"/>
</dbReference>
<evidence type="ECO:0000313" key="2">
    <source>
        <dbReference type="Proteomes" id="UP001231701"/>
    </source>
</evidence>
<sequence length="79" mass="8930">MALIEKFQSVSSDTQRVHGPVTCGYRTFTVEGRRILQLDTYGSTERLIPDKISQSIQLDAESARELLKLITDSFPDLDQ</sequence>
<dbReference type="EMBL" id="CP121271">
    <property type="protein sequence ID" value="WMC86584.1"/>
    <property type="molecule type" value="Genomic_DNA"/>
</dbReference>
<accession>A0AAX3ZHF9</accession>
<proteinExistence type="predicted"/>
<protein>
    <submittedName>
        <fullName evidence="1">Uncharacterized protein</fullName>
    </submittedName>
</protein>
<gene>
    <name evidence="1" type="ORF">P7W03_13880</name>
</gene>
<organism evidence="1 2">
    <name type="scientific">Streptomyces rochei</name>
    <name type="common">Streptomyces parvullus</name>
    <dbReference type="NCBI Taxonomy" id="1928"/>
    <lineage>
        <taxon>Bacteria</taxon>
        <taxon>Bacillati</taxon>
        <taxon>Actinomycetota</taxon>
        <taxon>Actinomycetes</taxon>
        <taxon>Kitasatosporales</taxon>
        <taxon>Streptomycetaceae</taxon>
        <taxon>Streptomyces</taxon>
        <taxon>Streptomyces rochei group</taxon>
    </lineage>
</organism>
<evidence type="ECO:0000313" key="1">
    <source>
        <dbReference type="EMBL" id="WMC86584.1"/>
    </source>
</evidence>
<dbReference type="AlphaFoldDB" id="A0AAX3ZHF9"/>
<reference evidence="1" key="1">
    <citation type="submission" date="2023-03" db="EMBL/GenBank/DDBJ databases">
        <title>Borrelidin-producing and root-colonizing Streptomyces rochei is a potent biopesticide for soil-borne oomycete-caused plant diseases.</title>
        <authorList>
            <person name="Zhou D."/>
            <person name="Wang X."/>
            <person name="Navarro-Munoz J.C."/>
            <person name="Li W."/>
            <person name="Li J."/>
            <person name="Jiu M."/>
            <person name="Deng S."/>
            <person name="Ye Y."/>
            <person name="Daly P."/>
            <person name="Wei L."/>
        </authorList>
    </citation>
    <scope>NUCLEOTIDE SEQUENCE</scope>
    <source>
        <strain evidence="1">JK1</strain>
    </source>
</reference>